<protein>
    <submittedName>
        <fullName evidence="2">Phosphate-specific transport system accessory protein PhoU</fullName>
    </submittedName>
</protein>
<gene>
    <name evidence="2" type="primary">phoU_46</name>
    <name evidence="2" type="ORF">SDC9_209340</name>
</gene>
<dbReference type="EMBL" id="VSSQ01138439">
    <property type="protein sequence ID" value="MPN61602.1"/>
    <property type="molecule type" value="Genomic_DNA"/>
</dbReference>
<dbReference type="GO" id="GO:0045936">
    <property type="term" value="P:negative regulation of phosphate metabolic process"/>
    <property type="evidence" value="ECO:0007669"/>
    <property type="project" value="InterPro"/>
</dbReference>
<evidence type="ECO:0000259" key="1">
    <source>
        <dbReference type="Pfam" id="PF01895"/>
    </source>
</evidence>
<dbReference type="GO" id="GO:0030643">
    <property type="term" value="P:intracellular phosphate ion homeostasis"/>
    <property type="evidence" value="ECO:0007669"/>
    <property type="project" value="InterPro"/>
</dbReference>
<dbReference type="PANTHER" id="PTHR42930">
    <property type="entry name" value="PHOSPHATE-SPECIFIC TRANSPORT SYSTEM ACCESSORY PROTEIN PHOU"/>
    <property type="match status" value="1"/>
</dbReference>
<dbReference type="InterPro" id="IPR038078">
    <property type="entry name" value="PhoU-like_sf"/>
</dbReference>
<organism evidence="2">
    <name type="scientific">bioreactor metagenome</name>
    <dbReference type="NCBI Taxonomy" id="1076179"/>
    <lineage>
        <taxon>unclassified sequences</taxon>
        <taxon>metagenomes</taxon>
        <taxon>ecological metagenomes</taxon>
    </lineage>
</organism>
<dbReference type="SUPFAM" id="SSF109755">
    <property type="entry name" value="PhoU-like"/>
    <property type="match status" value="1"/>
</dbReference>
<name>A0A645JEK1_9ZZZZ</name>
<reference evidence="2" key="1">
    <citation type="submission" date="2019-08" db="EMBL/GenBank/DDBJ databases">
        <authorList>
            <person name="Kucharzyk K."/>
            <person name="Murdoch R.W."/>
            <person name="Higgins S."/>
            <person name="Loffler F."/>
        </authorList>
    </citation>
    <scope>NUCLEOTIDE SEQUENCE</scope>
</reference>
<dbReference type="AlphaFoldDB" id="A0A645JEK1"/>
<evidence type="ECO:0000313" key="2">
    <source>
        <dbReference type="EMBL" id="MPN61602.1"/>
    </source>
</evidence>
<dbReference type="Pfam" id="PF01895">
    <property type="entry name" value="PhoU"/>
    <property type="match status" value="1"/>
</dbReference>
<proteinExistence type="predicted"/>
<feature type="domain" description="PhoU" evidence="1">
    <location>
        <begin position="30"/>
        <end position="115"/>
    </location>
</feature>
<dbReference type="Gene3D" id="1.20.58.220">
    <property type="entry name" value="Phosphate transport system protein phou homolog 2, domain 2"/>
    <property type="match status" value="1"/>
</dbReference>
<sequence>MERIGDQAADIAEISVFLADRPHISELIDIPRMGEATALMVTQAIDAFVEKNLDLALAVIAYDDVVDNLFTQIKKELIDLIRDNKDAAEQALDLMMITKYLERIGDHAVNVAEWVVFSITGQHVKGKVKVGE</sequence>
<dbReference type="PANTHER" id="PTHR42930:SF3">
    <property type="entry name" value="PHOSPHATE-SPECIFIC TRANSPORT SYSTEM ACCESSORY PROTEIN PHOU"/>
    <property type="match status" value="1"/>
</dbReference>
<comment type="caution">
    <text evidence="2">The sequence shown here is derived from an EMBL/GenBank/DDBJ whole genome shotgun (WGS) entry which is preliminary data.</text>
</comment>
<dbReference type="InterPro" id="IPR026022">
    <property type="entry name" value="PhoU_dom"/>
</dbReference>
<dbReference type="InterPro" id="IPR028366">
    <property type="entry name" value="PhoU"/>
</dbReference>
<accession>A0A645JEK1</accession>